<gene>
    <name evidence="3" type="ordered locus">Saut_1294</name>
</gene>
<evidence type="ECO:0000313" key="3">
    <source>
        <dbReference type="EMBL" id="ADN09342.1"/>
    </source>
</evidence>
<dbReference type="KEGG" id="sua:Saut_1294"/>
<dbReference type="Gene3D" id="3.30.9.10">
    <property type="entry name" value="D-Amino Acid Oxidase, subunit A, domain 2"/>
    <property type="match status" value="1"/>
</dbReference>
<evidence type="ECO:0000256" key="1">
    <source>
        <dbReference type="ARBA" id="ARBA00023002"/>
    </source>
</evidence>
<feature type="domain" description="FAD dependent oxidoreductase" evidence="2">
    <location>
        <begin position="3"/>
        <end position="348"/>
    </location>
</feature>
<accession>E0UTH7</accession>
<dbReference type="eggNOG" id="COG0665">
    <property type="taxonomic scope" value="Bacteria"/>
</dbReference>
<dbReference type="InterPro" id="IPR036188">
    <property type="entry name" value="FAD/NAD-bd_sf"/>
</dbReference>
<dbReference type="Gene3D" id="3.50.50.60">
    <property type="entry name" value="FAD/NAD(P)-binding domain"/>
    <property type="match status" value="1"/>
</dbReference>
<protein>
    <submittedName>
        <fullName evidence="3">FAD dependent oxidoreductase</fullName>
    </submittedName>
</protein>
<dbReference type="RefSeq" id="WP_013327095.1">
    <property type="nucleotide sequence ID" value="NC_014506.1"/>
</dbReference>
<name>E0UTH7_SULAO</name>
<reference evidence="4" key="1">
    <citation type="journal article" date="2010" name="Stand. Genomic Sci.">
        <title>Complete genome sequence of Sulfurimonas autotrophica type strain (OK10).</title>
        <authorList>
            <person name="Sikorski J."/>
            <person name="Munk C."/>
            <person name="Lapidus A."/>
            <person name="Djao O."/>
            <person name="Lucas S."/>
            <person name="Glavina Del Rio T."/>
            <person name="Nolan M."/>
            <person name="Tice H."/>
            <person name="Han C."/>
            <person name="Cheng J."/>
            <person name="Tapia R."/>
            <person name="Goodwin L."/>
            <person name="Pitluck S."/>
            <person name="Liolios K."/>
            <person name="Ivanova N."/>
            <person name="Mavromatis K."/>
            <person name="Mikhailova N."/>
            <person name="Pati A."/>
            <person name="Sims D."/>
            <person name="Meincke L."/>
            <person name="Brettin T."/>
            <person name="Detter J."/>
            <person name="Chen A."/>
            <person name="Palaniappan K."/>
            <person name="Land M."/>
            <person name="Hauser L."/>
            <person name="Chang Y."/>
            <person name="Jeffries C."/>
            <person name="Rohde M."/>
            <person name="Lang E."/>
            <person name="Spring S."/>
            <person name="Goker M."/>
            <person name="Woyke T."/>
            <person name="Bristow J."/>
            <person name="Eisen J."/>
            <person name="Markowitz V."/>
            <person name="Hugenholtz P."/>
            <person name="Kyrpides N."/>
            <person name="Klenk H."/>
        </authorList>
    </citation>
    <scope>NUCLEOTIDE SEQUENCE [LARGE SCALE GENOMIC DNA]</scope>
    <source>
        <strain evidence="4">ATCC BAA-671 / DSM 16294 / JCM 11897 / OK10</strain>
    </source>
</reference>
<evidence type="ECO:0000313" key="4">
    <source>
        <dbReference type="Proteomes" id="UP000007803"/>
    </source>
</evidence>
<organism evidence="3 4">
    <name type="scientific">Sulfurimonas autotrophica (strain ATCC BAA-671 / DSM 16294 / JCM 11897 / OK10)</name>
    <dbReference type="NCBI Taxonomy" id="563040"/>
    <lineage>
        <taxon>Bacteria</taxon>
        <taxon>Pseudomonadati</taxon>
        <taxon>Campylobacterota</taxon>
        <taxon>Epsilonproteobacteria</taxon>
        <taxon>Campylobacterales</taxon>
        <taxon>Sulfurimonadaceae</taxon>
        <taxon>Sulfurimonas</taxon>
    </lineage>
</organism>
<evidence type="ECO:0000259" key="2">
    <source>
        <dbReference type="Pfam" id="PF01266"/>
    </source>
</evidence>
<dbReference type="GO" id="GO:0016491">
    <property type="term" value="F:oxidoreductase activity"/>
    <property type="evidence" value="ECO:0007669"/>
    <property type="project" value="UniProtKB-KW"/>
</dbReference>
<dbReference type="PANTHER" id="PTHR13847">
    <property type="entry name" value="SARCOSINE DEHYDROGENASE-RELATED"/>
    <property type="match status" value="1"/>
</dbReference>
<dbReference type="Pfam" id="PF01266">
    <property type="entry name" value="DAO"/>
    <property type="match status" value="1"/>
</dbReference>
<dbReference type="HOGENOM" id="CLU_712988_0_0_7"/>
<dbReference type="AlphaFoldDB" id="E0UTH7"/>
<dbReference type="EMBL" id="CP002205">
    <property type="protein sequence ID" value="ADN09342.1"/>
    <property type="molecule type" value="Genomic_DNA"/>
</dbReference>
<dbReference type="Proteomes" id="UP000007803">
    <property type="component" value="Chromosome"/>
</dbReference>
<keyword evidence="4" id="KW-1185">Reference proteome</keyword>
<dbReference type="STRING" id="563040.Saut_1294"/>
<dbReference type="OrthoDB" id="5410311at2"/>
<keyword evidence="1" id="KW-0560">Oxidoreductase</keyword>
<proteinExistence type="predicted"/>
<dbReference type="SUPFAM" id="SSF51905">
    <property type="entry name" value="FAD/NAD(P)-binding domain"/>
    <property type="match status" value="1"/>
</dbReference>
<dbReference type="PANTHER" id="PTHR13847:SF289">
    <property type="entry name" value="GLYCINE OXIDASE"/>
    <property type="match status" value="1"/>
</dbReference>
<dbReference type="GO" id="GO:0005737">
    <property type="term" value="C:cytoplasm"/>
    <property type="evidence" value="ECO:0007669"/>
    <property type="project" value="TreeGrafter"/>
</dbReference>
<dbReference type="InterPro" id="IPR006076">
    <property type="entry name" value="FAD-dep_OxRdtase"/>
</dbReference>
<sequence length="374" mass="41787">MYDIAIIGAGINGCSVAYEFIKEGKSVILFDKEGIASGGSGAAGAFISPKFSKAGELKEMLHDAFIYSYDFYDKNFPLNFKKAQLVHLAKDEADDEALRIYKQNTQLNLQNIPADLQQQLSAEAKKRENVCLNAGVVDAQRVCNDMSCGAKLVKEKVDTLIFNDDFWVMNETYSAKNVVLATGAYDMVVKEPYIKLRGVWGHRIDIKTTTQNPCSVHQYVSISPSNNKGELAIGATHNVHYHPEKNQESYDVEQGRAELLEKAARTMNLENIEVIKDYTGLRSGSFDYLPMVGSLVLSQETVLTCKASLHVKKPDYSEYVYYPNLYMINGSGGYGFVLAPYLAKILTEHILHGKKISERISPARFFARWAKKNS</sequence>